<evidence type="ECO:0000313" key="2">
    <source>
        <dbReference type="EMBL" id="SFK32101.1"/>
    </source>
</evidence>
<dbReference type="OrthoDB" id="2136191at2"/>
<reference evidence="3" key="1">
    <citation type="submission" date="2016-10" db="EMBL/GenBank/DDBJ databases">
        <authorList>
            <person name="Varghese N."/>
            <person name="Submissions S."/>
        </authorList>
    </citation>
    <scope>NUCLEOTIDE SEQUENCE [LARGE SCALE GENOMIC DNA]</scope>
    <source>
        <strain evidence="3">DSM 16108</strain>
    </source>
</reference>
<accession>A0A1I3YLE8</accession>
<organism evidence="2 3">
    <name type="scientific">Marinilactibacillus piezotolerans</name>
    <dbReference type="NCBI Taxonomy" id="258723"/>
    <lineage>
        <taxon>Bacteria</taxon>
        <taxon>Bacillati</taxon>
        <taxon>Bacillota</taxon>
        <taxon>Bacilli</taxon>
        <taxon>Lactobacillales</taxon>
        <taxon>Carnobacteriaceae</taxon>
        <taxon>Marinilactibacillus</taxon>
    </lineage>
</organism>
<name>A0A1I3YLE8_9LACT</name>
<dbReference type="AlphaFoldDB" id="A0A1I3YLE8"/>
<dbReference type="RefSeq" id="WP_091897558.1">
    <property type="nucleotide sequence ID" value="NZ_FOSJ01000023.1"/>
</dbReference>
<dbReference type="Proteomes" id="UP000199589">
    <property type="component" value="Unassembled WGS sequence"/>
</dbReference>
<dbReference type="EMBL" id="FOSJ01000023">
    <property type="protein sequence ID" value="SFK32101.1"/>
    <property type="molecule type" value="Genomic_DNA"/>
</dbReference>
<keyword evidence="3" id="KW-1185">Reference proteome</keyword>
<feature type="domain" description="NERD" evidence="1">
    <location>
        <begin position="38"/>
        <end position="149"/>
    </location>
</feature>
<dbReference type="InterPro" id="IPR011528">
    <property type="entry name" value="NERD"/>
</dbReference>
<evidence type="ECO:0000313" key="3">
    <source>
        <dbReference type="Proteomes" id="UP000199589"/>
    </source>
</evidence>
<gene>
    <name evidence="2" type="ORF">SAMN04488569_10236</name>
</gene>
<sequence>MIIMKSREKSKLMIGLEFLNRRITLTEKEKRLLLNLEKGFDGEKEFDERIKTYLSNEIIVLNDLLLVNNGTTFQIDSLIITSETIYIYEVKNYSGNYLMNSGELMTSNGIEISNPLLQRARIEHNIFSLLKEWGLQYNVEVNVLFINTTFTLYQARIEDSIILPTQVKSHLLEVNNTSRLLTKNNHFLANKLIRLHNRSLPFQKQLPRYNYDQCKKGLCCSKCGSFDLILKQRSCLCKACNEVSSIEKITLKNIEEFMFLFPEKKLTTRIVTEWCGNMVTLQRIRKILKDHFTVVGLNKSTYYE</sequence>
<dbReference type="PROSITE" id="PS50965">
    <property type="entry name" value="NERD"/>
    <property type="match status" value="1"/>
</dbReference>
<dbReference type="Pfam" id="PF08378">
    <property type="entry name" value="NERD"/>
    <property type="match status" value="1"/>
</dbReference>
<proteinExistence type="predicted"/>
<protein>
    <submittedName>
        <fullName evidence="2">Nuclease-related domain-containing protein</fullName>
    </submittedName>
</protein>
<evidence type="ECO:0000259" key="1">
    <source>
        <dbReference type="PROSITE" id="PS50965"/>
    </source>
</evidence>